<keyword evidence="9" id="KW-1185">Reference proteome</keyword>
<dbReference type="Pfam" id="PF03366">
    <property type="entry name" value="YEATS"/>
    <property type="match status" value="1"/>
</dbReference>
<dbReference type="InterPro" id="IPR038704">
    <property type="entry name" value="YEAST_sf"/>
</dbReference>
<dbReference type="PROSITE" id="PS51037">
    <property type="entry name" value="YEATS"/>
    <property type="match status" value="1"/>
</dbReference>
<organism evidence="8 9">
    <name type="scientific">Mycoemilia scoparia</name>
    <dbReference type="NCBI Taxonomy" id="417184"/>
    <lineage>
        <taxon>Eukaryota</taxon>
        <taxon>Fungi</taxon>
        <taxon>Fungi incertae sedis</taxon>
        <taxon>Zoopagomycota</taxon>
        <taxon>Kickxellomycotina</taxon>
        <taxon>Kickxellomycetes</taxon>
        <taxon>Kickxellales</taxon>
        <taxon>Kickxellaceae</taxon>
        <taxon>Mycoemilia</taxon>
    </lineage>
</organism>
<feature type="coiled-coil region" evidence="6">
    <location>
        <begin position="120"/>
        <end position="168"/>
    </location>
</feature>
<dbReference type="AlphaFoldDB" id="A0A9W8A1H2"/>
<keyword evidence="3" id="KW-0804">Transcription</keyword>
<dbReference type="Proteomes" id="UP001150538">
    <property type="component" value="Unassembled WGS sequence"/>
</dbReference>
<accession>A0A9W8A1H2</accession>
<dbReference type="PANTHER" id="PTHR47573">
    <property type="entry name" value="PROTEIN AF-9 HOMOLOG"/>
    <property type="match status" value="1"/>
</dbReference>
<dbReference type="GO" id="GO:0000785">
    <property type="term" value="C:chromatin"/>
    <property type="evidence" value="ECO:0007669"/>
    <property type="project" value="UniProtKB-ARBA"/>
</dbReference>
<evidence type="ECO:0000313" key="9">
    <source>
        <dbReference type="Proteomes" id="UP001150538"/>
    </source>
</evidence>
<dbReference type="GO" id="GO:0005634">
    <property type="term" value="C:nucleus"/>
    <property type="evidence" value="ECO:0007669"/>
    <property type="project" value="UniProtKB-SubCell"/>
</dbReference>
<feature type="domain" description="YEATS" evidence="7">
    <location>
        <begin position="1"/>
        <end position="98"/>
    </location>
</feature>
<dbReference type="InterPro" id="IPR005033">
    <property type="entry name" value="YEATS"/>
</dbReference>
<evidence type="ECO:0000256" key="1">
    <source>
        <dbReference type="ARBA" id="ARBA00022408"/>
    </source>
</evidence>
<dbReference type="Gene3D" id="2.60.40.1970">
    <property type="entry name" value="YEATS domain"/>
    <property type="match status" value="1"/>
</dbReference>
<reference evidence="8" key="1">
    <citation type="submission" date="2022-07" db="EMBL/GenBank/DDBJ databases">
        <title>Phylogenomic reconstructions and comparative analyses of Kickxellomycotina fungi.</title>
        <authorList>
            <person name="Reynolds N.K."/>
            <person name="Stajich J.E."/>
            <person name="Barry K."/>
            <person name="Grigoriev I.V."/>
            <person name="Crous P."/>
            <person name="Smith M.E."/>
        </authorList>
    </citation>
    <scope>NUCLEOTIDE SEQUENCE</scope>
    <source>
        <strain evidence="8">NBRC 100468</strain>
    </source>
</reference>
<comment type="caution">
    <text evidence="8">The sequence shown here is derived from an EMBL/GenBank/DDBJ whole genome shotgun (WGS) entry which is preliminary data.</text>
</comment>
<evidence type="ECO:0000259" key="7">
    <source>
        <dbReference type="PROSITE" id="PS51037"/>
    </source>
</evidence>
<comment type="subcellular location">
    <subcellularLocation>
        <location evidence="5">Nucleus</location>
    </subcellularLocation>
</comment>
<keyword evidence="4 5" id="KW-0539">Nucleus</keyword>
<dbReference type="SUPFAM" id="SSF46579">
    <property type="entry name" value="Prefoldin"/>
    <property type="match status" value="1"/>
</dbReference>
<keyword evidence="2" id="KW-0805">Transcription regulation</keyword>
<evidence type="ECO:0000256" key="2">
    <source>
        <dbReference type="ARBA" id="ARBA00023015"/>
    </source>
</evidence>
<dbReference type="EMBL" id="JANBPU010000056">
    <property type="protein sequence ID" value="KAJ1917996.1"/>
    <property type="molecule type" value="Genomic_DNA"/>
</dbReference>
<keyword evidence="6" id="KW-0175">Coiled coil</keyword>
<gene>
    <name evidence="8" type="primary">YAF9</name>
    <name evidence="8" type="ORF">H4219_002884</name>
</gene>
<evidence type="ECO:0000256" key="4">
    <source>
        <dbReference type="ARBA" id="ARBA00023242"/>
    </source>
</evidence>
<sequence>MDVEIKLHETFIDSNRIFKSEPYEVSETGWGEFEVIIKIYFPPFSGEKPISIYHMLKLYPPENLSKNWPKGKAIQNLFYEELIFSDPTEEFYEVLTNGSSTKDVKPEIPLKSTALVPFSIEAEADEAKSLEKAIATMKKKISEYREKMSNVDKQNSILKQEIATLESNLPSKK</sequence>
<evidence type="ECO:0000313" key="8">
    <source>
        <dbReference type="EMBL" id="KAJ1917996.1"/>
    </source>
</evidence>
<evidence type="ECO:0000256" key="6">
    <source>
        <dbReference type="SAM" id="Coils"/>
    </source>
</evidence>
<dbReference type="InterPro" id="IPR055129">
    <property type="entry name" value="YEATS_dom"/>
</dbReference>
<dbReference type="PANTHER" id="PTHR47573:SF1">
    <property type="entry name" value="PROTEIN AF-9 HOMOLOG"/>
    <property type="match status" value="1"/>
</dbReference>
<dbReference type="GO" id="GO:0006355">
    <property type="term" value="P:regulation of DNA-templated transcription"/>
    <property type="evidence" value="ECO:0007669"/>
    <property type="project" value="InterPro"/>
</dbReference>
<evidence type="ECO:0000256" key="5">
    <source>
        <dbReference type="PROSITE-ProRule" id="PRU00376"/>
    </source>
</evidence>
<dbReference type="OrthoDB" id="16041at2759"/>
<name>A0A9W8A1H2_9FUNG</name>
<evidence type="ECO:0000256" key="3">
    <source>
        <dbReference type="ARBA" id="ARBA00023163"/>
    </source>
</evidence>
<proteinExistence type="predicted"/>
<protein>
    <recommendedName>
        <fullName evidence="1">Protein AF-9 homolog</fullName>
    </recommendedName>
</protein>